<keyword evidence="8" id="KW-0521">NADP</keyword>
<dbReference type="OrthoDB" id="5326588at2759"/>
<accession>A0A5N6VBN6</accession>
<dbReference type="Pfam" id="PF01222">
    <property type="entry name" value="ERG4_ERG24"/>
    <property type="match status" value="1"/>
</dbReference>
<dbReference type="GO" id="GO:0016132">
    <property type="term" value="P:brassinosteroid biosynthetic process"/>
    <property type="evidence" value="ECO:0007669"/>
    <property type="project" value="TreeGrafter"/>
</dbReference>
<keyword evidence="10 20" id="KW-1133">Transmembrane helix</keyword>
<keyword evidence="15 20" id="KW-1207">Sterol metabolism</keyword>
<dbReference type="GO" id="GO:0047598">
    <property type="term" value="F:7-dehydrocholesterol reductase activity"/>
    <property type="evidence" value="ECO:0007669"/>
    <property type="project" value="UniProtKB-EC"/>
</dbReference>
<keyword evidence="3 20" id="KW-0444">Lipid biosynthesis</keyword>
<feature type="transmembrane region" description="Helical" evidence="20">
    <location>
        <begin position="161"/>
        <end position="178"/>
    </location>
</feature>
<evidence type="ECO:0000256" key="7">
    <source>
        <dbReference type="ARBA" id="ARBA00022824"/>
    </source>
</evidence>
<evidence type="ECO:0000313" key="23">
    <source>
        <dbReference type="Proteomes" id="UP000326950"/>
    </source>
</evidence>
<dbReference type="AlphaFoldDB" id="A0A5N6VBN6"/>
<evidence type="ECO:0000256" key="9">
    <source>
        <dbReference type="ARBA" id="ARBA00022955"/>
    </source>
</evidence>
<sequence length="413" mass="47062">MTSIKAETSTDTLKASPNNPDCRGQQLKPSWLIEITSLILCTTTPFVVIYYWITYEYFGTSIITAARVAYSEGLFQFFINRFPQPSKNAVFGYAAWLAFQALLYICLPGREALGPITPGGRRLRYKLNGLAAWGATVAVWTLGAISGNIDPTWIAKNWEGLIWTTNAFAVVAGGELHPRIGKMWDWRHDLSFAAYQYQLHGYLTYTMVVVVVILRIWVVFDFFVNELWFFYTLDGMYESFGFYNIYGFSGMMPVFWTLQTQYLAKHPKELSNIALISVILLFVAGWLIRFSTDYQKMKFRQTGGECRIWGKKAKGIKASYQAADGKLHHTLLLCSGWWGLVRHANYPGSVMYTLALCAACGYGGIFPYTEAIIAGGMVIHRCYRDEVKCAAKYGKDWHEYCHRVHWRMIPGVF</sequence>
<keyword evidence="4" id="KW-0153">Cholesterol metabolism</keyword>
<proteinExistence type="inferred from homology"/>
<dbReference type="Proteomes" id="UP000326950">
    <property type="component" value="Unassembled WGS sequence"/>
</dbReference>
<evidence type="ECO:0000256" key="2">
    <source>
        <dbReference type="ARBA" id="ARBA00005402"/>
    </source>
</evidence>
<dbReference type="Gene3D" id="1.20.120.1630">
    <property type="match status" value="1"/>
</dbReference>
<keyword evidence="12 20" id="KW-0756">Sterol biosynthesis</keyword>
<keyword evidence="23" id="KW-1185">Reference proteome</keyword>
<evidence type="ECO:0000256" key="20">
    <source>
        <dbReference type="RuleBase" id="RU369120"/>
    </source>
</evidence>
<dbReference type="PANTHER" id="PTHR21257:SF38">
    <property type="entry name" value="7-DEHYDROCHOLESTEROL REDUCTASE"/>
    <property type="match status" value="1"/>
</dbReference>
<feature type="transmembrane region" description="Helical" evidence="20">
    <location>
        <begin position="199"/>
        <end position="220"/>
    </location>
</feature>
<dbReference type="EC" id="1.3.1.21" evidence="17"/>
<feature type="transmembrane region" description="Helical" evidence="20">
    <location>
        <begin position="240"/>
        <end position="258"/>
    </location>
</feature>
<evidence type="ECO:0000256" key="15">
    <source>
        <dbReference type="ARBA" id="ARBA00023166"/>
    </source>
</evidence>
<keyword evidence="5 20" id="KW-0812">Transmembrane</keyword>
<evidence type="ECO:0000256" key="1">
    <source>
        <dbReference type="ARBA" id="ARBA00004477"/>
    </source>
</evidence>
<name>A0A5N6VBN6_ASPTM</name>
<keyword evidence="7" id="KW-0256">Endoplasmic reticulum</keyword>
<dbReference type="InterPro" id="IPR001171">
    <property type="entry name" value="ERG24_DHCR-like"/>
</dbReference>
<feature type="compositionally biased region" description="Polar residues" evidence="21">
    <location>
        <begin position="1"/>
        <end position="19"/>
    </location>
</feature>
<evidence type="ECO:0000256" key="16">
    <source>
        <dbReference type="ARBA" id="ARBA00023221"/>
    </source>
</evidence>
<evidence type="ECO:0000256" key="13">
    <source>
        <dbReference type="ARBA" id="ARBA00023098"/>
    </source>
</evidence>
<dbReference type="GO" id="GO:0006695">
    <property type="term" value="P:cholesterol biosynthetic process"/>
    <property type="evidence" value="ECO:0007669"/>
    <property type="project" value="UniProtKB-KW"/>
</dbReference>
<feature type="region of interest" description="Disordered" evidence="21">
    <location>
        <begin position="1"/>
        <end position="21"/>
    </location>
</feature>
<dbReference type="GO" id="GO:0005789">
    <property type="term" value="C:endoplasmic reticulum membrane"/>
    <property type="evidence" value="ECO:0007669"/>
    <property type="project" value="UniProtKB-SubCell"/>
</dbReference>
<evidence type="ECO:0000256" key="17">
    <source>
        <dbReference type="ARBA" id="ARBA00038851"/>
    </source>
</evidence>
<dbReference type="PROSITE" id="PS01018">
    <property type="entry name" value="STEROL_REDUCT_2"/>
    <property type="match status" value="1"/>
</dbReference>
<keyword evidence="13 20" id="KW-0443">Lipid metabolism</keyword>
<keyword evidence="6" id="KW-0152">Cholesterol biosynthesis</keyword>
<feature type="transmembrane region" description="Helical" evidence="20">
    <location>
        <begin position="90"/>
        <end position="107"/>
    </location>
</feature>
<evidence type="ECO:0000256" key="8">
    <source>
        <dbReference type="ARBA" id="ARBA00022857"/>
    </source>
</evidence>
<evidence type="ECO:0000256" key="3">
    <source>
        <dbReference type="ARBA" id="ARBA00022516"/>
    </source>
</evidence>
<evidence type="ECO:0000256" key="4">
    <source>
        <dbReference type="ARBA" id="ARBA00022548"/>
    </source>
</evidence>
<evidence type="ECO:0000313" key="22">
    <source>
        <dbReference type="EMBL" id="KAE8168438.1"/>
    </source>
</evidence>
<dbReference type="InterPro" id="IPR018083">
    <property type="entry name" value="Sterol_reductase_CS"/>
</dbReference>
<keyword evidence="9 20" id="KW-0752">Steroid biosynthesis</keyword>
<dbReference type="EMBL" id="ML738585">
    <property type="protein sequence ID" value="KAE8168438.1"/>
    <property type="molecule type" value="Genomic_DNA"/>
</dbReference>
<feature type="transmembrane region" description="Helical" evidence="20">
    <location>
        <begin position="127"/>
        <end position="149"/>
    </location>
</feature>
<keyword evidence="14 20" id="KW-0472">Membrane</keyword>
<keyword evidence="11 20" id="KW-0560">Oxidoreductase</keyword>
<dbReference type="PANTHER" id="PTHR21257">
    <property type="entry name" value="DELTA(14)-STEROL REDUCTASE"/>
    <property type="match status" value="1"/>
</dbReference>
<evidence type="ECO:0000256" key="18">
    <source>
        <dbReference type="ARBA" id="ARBA00039984"/>
    </source>
</evidence>
<reference evidence="22 23" key="1">
    <citation type="submission" date="2019-04" db="EMBL/GenBank/DDBJ databases">
        <title>Friends and foes A comparative genomics study of 23 Aspergillus species from section Flavi.</title>
        <authorList>
            <consortium name="DOE Joint Genome Institute"/>
            <person name="Kjaerbolling I."/>
            <person name="Vesth T."/>
            <person name="Frisvad J.C."/>
            <person name="Nybo J.L."/>
            <person name="Theobald S."/>
            <person name="Kildgaard S."/>
            <person name="Isbrandt T."/>
            <person name="Kuo A."/>
            <person name="Sato A."/>
            <person name="Lyhne E.K."/>
            <person name="Kogle M.E."/>
            <person name="Wiebenga A."/>
            <person name="Kun R.S."/>
            <person name="Lubbers R.J."/>
            <person name="Makela M.R."/>
            <person name="Barry K."/>
            <person name="Chovatia M."/>
            <person name="Clum A."/>
            <person name="Daum C."/>
            <person name="Haridas S."/>
            <person name="He G."/>
            <person name="LaButti K."/>
            <person name="Lipzen A."/>
            <person name="Mondo S."/>
            <person name="Riley R."/>
            <person name="Salamov A."/>
            <person name="Simmons B.A."/>
            <person name="Magnuson J.K."/>
            <person name="Henrissat B."/>
            <person name="Mortensen U.H."/>
            <person name="Larsen T.O."/>
            <person name="Devries R.P."/>
            <person name="Grigoriev I.V."/>
            <person name="Machida M."/>
            <person name="Baker S.E."/>
            <person name="Andersen M.R."/>
        </authorList>
    </citation>
    <scope>NUCLEOTIDE SEQUENCE [LARGE SCALE GENOMIC DNA]</scope>
    <source>
        <strain evidence="22 23">CBS 117626</strain>
    </source>
</reference>
<evidence type="ECO:0000256" key="10">
    <source>
        <dbReference type="ARBA" id="ARBA00022989"/>
    </source>
</evidence>
<evidence type="ECO:0000256" key="12">
    <source>
        <dbReference type="ARBA" id="ARBA00023011"/>
    </source>
</evidence>
<protein>
    <recommendedName>
        <fullName evidence="18">7-dehydrocholesterol reductase</fullName>
        <ecNumber evidence="17">1.3.1.21</ecNumber>
    </recommendedName>
    <alternativeName>
        <fullName evidence="19">Sterol Delta(7)-reductase</fullName>
    </alternativeName>
</protein>
<comment type="subcellular location">
    <subcellularLocation>
        <location evidence="1">Endoplasmic reticulum membrane</location>
        <topology evidence="1">Multi-pass membrane protein</topology>
    </subcellularLocation>
</comment>
<evidence type="ECO:0000256" key="6">
    <source>
        <dbReference type="ARBA" id="ARBA00022778"/>
    </source>
</evidence>
<evidence type="ECO:0000256" key="19">
    <source>
        <dbReference type="ARBA" id="ARBA00042688"/>
    </source>
</evidence>
<feature type="transmembrane region" description="Helical" evidence="20">
    <location>
        <begin position="31"/>
        <end position="53"/>
    </location>
</feature>
<evidence type="ECO:0000256" key="21">
    <source>
        <dbReference type="SAM" id="MobiDB-lite"/>
    </source>
</evidence>
<evidence type="ECO:0000256" key="5">
    <source>
        <dbReference type="ARBA" id="ARBA00022692"/>
    </source>
</evidence>
<comment type="similarity">
    <text evidence="2 20">Belongs to the ERG4/ERG24 family.</text>
</comment>
<gene>
    <name evidence="22" type="ORF">BDV40DRAFT_307148</name>
</gene>
<keyword evidence="16 20" id="KW-0753">Steroid metabolism</keyword>
<organism evidence="22 23">
    <name type="scientific">Aspergillus tamarii</name>
    <dbReference type="NCBI Taxonomy" id="41984"/>
    <lineage>
        <taxon>Eukaryota</taxon>
        <taxon>Fungi</taxon>
        <taxon>Dikarya</taxon>
        <taxon>Ascomycota</taxon>
        <taxon>Pezizomycotina</taxon>
        <taxon>Eurotiomycetes</taxon>
        <taxon>Eurotiomycetidae</taxon>
        <taxon>Eurotiales</taxon>
        <taxon>Aspergillaceae</taxon>
        <taxon>Aspergillus</taxon>
        <taxon>Aspergillus subgen. Circumdati</taxon>
    </lineage>
</organism>
<feature type="transmembrane region" description="Helical" evidence="20">
    <location>
        <begin position="270"/>
        <end position="288"/>
    </location>
</feature>
<evidence type="ECO:0000256" key="11">
    <source>
        <dbReference type="ARBA" id="ARBA00023002"/>
    </source>
</evidence>
<evidence type="ECO:0000256" key="14">
    <source>
        <dbReference type="ARBA" id="ARBA00023136"/>
    </source>
</evidence>